<feature type="compositionally biased region" description="Basic residues" evidence="1">
    <location>
        <begin position="98"/>
        <end position="108"/>
    </location>
</feature>
<proteinExistence type="predicted"/>
<dbReference type="Pfam" id="PF00651">
    <property type="entry name" value="BTB"/>
    <property type="match status" value="1"/>
</dbReference>
<accession>A0A9P4MV26</accession>
<dbReference type="Proteomes" id="UP000799536">
    <property type="component" value="Unassembled WGS sequence"/>
</dbReference>
<feature type="domain" description="BTB" evidence="2">
    <location>
        <begin position="28"/>
        <end position="89"/>
    </location>
</feature>
<dbReference type="InterPro" id="IPR011333">
    <property type="entry name" value="SKP1/BTB/POZ_sf"/>
</dbReference>
<evidence type="ECO:0000313" key="3">
    <source>
        <dbReference type="EMBL" id="KAF2203662.1"/>
    </source>
</evidence>
<dbReference type="PANTHER" id="PTHR47843">
    <property type="entry name" value="BTB DOMAIN-CONTAINING PROTEIN-RELATED"/>
    <property type="match status" value="1"/>
</dbReference>
<evidence type="ECO:0000256" key="1">
    <source>
        <dbReference type="SAM" id="MobiDB-lite"/>
    </source>
</evidence>
<evidence type="ECO:0000313" key="4">
    <source>
        <dbReference type="Proteomes" id="UP000799536"/>
    </source>
</evidence>
<dbReference type="OrthoDB" id="6359816at2759"/>
<feature type="region of interest" description="Disordered" evidence="1">
    <location>
        <begin position="98"/>
        <end position="122"/>
    </location>
</feature>
<dbReference type="SUPFAM" id="SSF54695">
    <property type="entry name" value="POZ domain"/>
    <property type="match status" value="1"/>
</dbReference>
<dbReference type="Gene3D" id="3.30.710.10">
    <property type="entry name" value="Potassium Channel Kv1.1, Chain A"/>
    <property type="match status" value="1"/>
</dbReference>
<protein>
    <recommendedName>
        <fullName evidence="2">BTB domain-containing protein</fullName>
    </recommendedName>
</protein>
<dbReference type="InterPro" id="IPR000210">
    <property type="entry name" value="BTB/POZ_dom"/>
</dbReference>
<evidence type="ECO:0000259" key="2">
    <source>
        <dbReference type="PROSITE" id="PS50097"/>
    </source>
</evidence>
<dbReference type="CDD" id="cd18186">
    <property type="entry name" value="BTB_POZ_ZBTB_KLHL-like"/>
    <property type="match status" value="1"/>
</dbReference>
<feature type="region of interest" description="Disordered" evidence="1">
    <location>
        <begin position="167"/>
        <end position="186"/>
    </location>
</feature>
<keyword evidence="4" id="KW-1185">Reference proteome</keyword>
<organism evidence="3 4">
    <name type="scientific">Delitschia confertaspora ATCC 74209</name>
    <dbReference type="NCBI Taxonomy" id="1513339"/>
    <lineage>
        <taxon>Eukaryota</taxon>
        <taxon>Fungi</taxon>
        <taxon>Dikarya</taxon>
        <taxon>Ascomycota</taxon>
        <taxon>Pezizomycotina</taxon>
        <taxon>Dothideomycetes</taxon>
        <taxon>Pleosporomycetidae</taxon>
        <taxon>Pleosporales</taxon>
        <taxon>Delitschiaceae</taxon>
        <taxon>Delitschia</taxon>
    </lineage>
</organism>
<sequence>MPGFPSMMDSNITLTSSLATLLENGKYSDLTVVAGLKRYILHRAIVCSQSDFFDGACRNPFKDAQSPIRTIDLTEDDPEAVEHMVHYFYHQDYLERPKSRRNSHRSLRKPSPPRQRARKLNFSTIEDPLLATMAGLQDPLTPPDEQTNQVEMAGSAKYLDSAIMDQVDEDSDESEHAEPNHDDESPHLIIHAKVYAIAEKYGIAGLKALSRKKFAHQVGLHHNSMEFPEACQEAYETTVDSDRGLRDVIIQIFRSHPDLTQRKEMDAVLRETPGLAFELYKMDRGLPVF</sequence>
<comment type="caution">
    <text evidence="3">The sequence shown here is derived from an EMBL/GenBank/DDBJ whole genome shotgun (WGS) entry which is preliminary data.</text>
</comment>
<dbReference type="PANTHER" id="PTHR47843:SF5">
    <property type="entry name" value="BTB_POZ DOMAIN PROTEIN"/>
    <property type="match status" value="1"/>
</dbReference>
<dbReference type="PROSITE" id="PS50097">
    <property type="entry name" value="BTB"/>
    <property type="match status" value="1"/>
</dbReference>
<feature type="compositionally biased region" description="Basic and acidic residues" evidence="1">
    <location>
        <begin position="174"/>
        <end position="186"/>
    </location>
</feature>
<dbReference type="AlphaFoldDB" id="A0A9P4MV26"/>
<gene>
    <name evidence="3" type="ORF">GQ43DRAFT_252006</name>
</gene>
<dbReference type="EMBL" id="ML993897">
    <property type="protein sequence ID" value="KAF2203662.1"/>
    <property type="molecule type" value="Genomic_DNA"/>
</dbReference>
<reference evidence="3" key="1">
    <citation type="journal article" date="2020" name="Stud. Mycol.">
        <title>101 Dothideomycetes genomes: a test case for predicting lifestyles and emergence of pathogens.</title>
        <authorList>
            <person name="Haridas S."/>
            <person name="Albert R."/>
            <person name="Binder M."/>
            <person name="Bloem J."/>
            <person name="Labutti K."/>
            <person name="Salamov A."/>
            <person name="Andreopoulos B."/>
            <person name="Baker S."/>
            <person name="Barry K."/>
            <person name="Bills G."/>
            <person name="Bluhm B."/>
            <person name="Cannon C."/>
            <person name="Castanera R."/>
            <person name="Culley D."/>
            <person name="Daum C."/>
            <person name="Ezra D."/>
            <person name="Gonzalez J."/>
            <person name="Henrissat B."/>
            <person name="Kuo A."/>
            <person name="Liang C."/>
            <person name="Lipzen A."/>
            <person name="Lutzoni F."/>
            <person name="Magnuson J."/>
            <person name="Mondo S."/>
            <person name="Nolan M."/>
            <person name="Ohm R."/>
            <person name="Pangilinan J."/>
            <person name="Park H.-J."/>
            <person name="Ramirez L."/>
            <person name="Alfaro M."/>
            <person name="Sun H."/>
            <person name="Tritt A."/>
            <person name="Yoshinaga Y."/>
            <person name="Zwiers L.-H."/>
            <person name="Turgeon B."/>
            <person name="Goodwin S."/>
            <person name="Spatafora J."/>
            <person name="Crous P."/>
            <person name="Grigoriev I."/>
        </authorList>
    </citation>
    <scope>NUCLEOTIDE SEQUENCE</scope>
    <source>
        <strain evidence="3">ATCC 74209</strain>
    </source>
</reference>
<name>A0A9P4MV26_9PLEO</name>